<accession>A0A7S0B581</accession>
<feature type="coiled-coil region" evidence="5">
    <location>
        <begin position="459"/>
        <end position="536"/>
    </location>
</feature>
<dbReference type="InterPro" id="IPR043203">
    <property type="entry name" value="VGCC_Ca_Na"/>
</dbReference>
<feature type="transmembrane region" description="Helical" evidence="7">
    <location>
        <begin position="144"/>
        <end position="163"/>
    </location>
</feature>
<keyword evidence="3 7" id="KW-1133">Transmembrane helix</keyword>
<evidence type="ECO:0000256" key="5">
    <source>
        <dbReference type="SAM" id="Coils"/>
    </source>
</evidence>
<dbReference type="SUPFAM" id="SSF81324">
    <property type="entry name" value="Voltage-gated potassium channels"/>
    <property type="match status" value="1"/>
</dbReference>
<dbReference type="PROSITE" id="PS00018">
    <property type="entry name" value="EF_HAND_1"/>
    <property type="match status" value="1"/>
</dbReference>
<reference evidence="9" key="1">
    <citation type="submission" date="2021-01" db="EMBL/GenBank/DDBJ databases">
        <authorList>
            <person name="Corre E."/>
            <person name="Pelletier E."/>
            <person name="Niang G."/>
            <person name="Scheremetjew M."/>
            <person name="Finn R."/>
            <person name="Kale V."/>
            <person name="Holt S."/>
            <person name="Cochrane G."/>
            <person name="Meng A."/>
            <person name="Brown T."/>
            <person name="Cohen L."/>
        </authorList>
    </citation>
    <scope>NUCLEOTIDE SEQUENCE</scope>
    <source>
        <strain evidence="9">Pbaha01</strain>
    </source>
</reference>
<dbReference type="GO" id="GO:0001518">
    <property type="term" value="C:voltage-gated sodium channel complex"/>
    <property type="evidence" value="ECO:0007669"/>
    <property type="project" value="TreeGrafter"/>
</dbReference>
<evidence type="ECO:0000313" key="9">
    <source>
        <dbReference type="EMBL" id="CAD8383015.1"/>
    </source>
</evidence>
<evidence type="ECO:0000259" key="8">
    <source>
        <dbReference type="Pfam" id="PF00520"/>
    </source>
</evidence>
<keyword evidence="2 7" id="KW-0812">Transmembrane</keyword>
<keyword evidence="5" id="KW-0175">Coiled coil</keyword>
<feature type="transmembrane region" description="Helical" evidence="7">
    <location>
        <begin position="273"/>
        <end position="296"/>
    </location>
</feature>
<dbReference type="GO" id="GO:0005248">
    <property type="term" value="F:voltage-gated sodium channel activity"/>
    <property type="evidence" value="ECO:0007669"/>
    <property type="project" value="TreeGrafter"/>
</dbReference>
<feature type="region of interest" description="Disordered" evidence="6">
    <location>
        <begin position="1"/>
        <end position="56"/>
    </location>
</feature>
<evidence type="ECO:0000256" key="4">
    <source>
        <dbReference type="ARBA" id="ARBA00023136"/>
    </source>
</evidence>
<evidence type="ECO:0000256" key="3">
    <source>
        <dbReference type="ARBA" id="ARBA00022989"/>
    </source>
</evidence>
<feature type="compositionally biased region" description="Polar residues" evidence="6">
    <location>
        <begin position="17"/>
        <end position="28"/>
    </location>
</feature>
<dbReference type="Pfam" id="PF00520">
    <property type="entry name" value="Ion_trans"/>
    <property type="match status" value="1"/>
</dbReference>
<dbReference type="InterPro" id="IPR005821">
    <property type="entry name" value="Ion_trans_dom"/>
</dbReference>
<feature type="transmembrane region" description="Helical" evidence="7">
    <location>
        <begin position="208"/>
        <end position="228"/>
    </location>
</feature>
<comment type="subcellular location">
    <subcellularLocation>
        <location evidence="1">Membrane</location>
        <topology evidence="1">Multi-pass membrane protein</topology>
    </subcellularLocation>
</comment>
<gene>
    <name evidence="9" type="ORF">PBAH0796_LOCUS26703</name>
</gene>
<dbReference type="EMBL" id="HBEG01043788">
    <property type="protein sequence ID" value="CAD8383015.1"/>
    <property type="molecule type" value="Transcribed_RNA"/>
</dbReference>
<dbReference type="PANTHER" id="PTHR10037">
    <property type="entry name" value="VOLTAGE-GATED CATION CHANNEL CALCIUM AND SODIUM"/>
    <property type="match status" value="1"/>
</dbReference>
<dbReference type="InterPro" id="IPR027359">
    <property type="entry name" value="Volt_channel_dom_sf"/>
</dbReference>
<evidence type="ECO:0000256" key="1">
    <source>
        <dbReference type="ARBA" id="ARBA00004141"/>
    </source>
</evidence>
<feature type="transmembrane region" description="Helical" evidence="7">
    <location>
        <begin position="75"/>
        <end position="98"/>
    </location>
</feature>
<name>A0A7S0B581_9DINO</name>
<dbReference type="InterPro" id="IPR018247">
    <property type="entry name" value="EF_Hand_1_Ca_BS"/>
</dbReference>
<dbReference type="PANTHER" id="PTHR10037:SF62">
    <property type="entry name" value="SODIUM CHANNEL PROTEIN 60E"/>
    <property type="match status" value="1"/>
</dbReference>
<feature type="domain" description="Ion transport" evidence="8">
    <location>
        <begin position="74"/>
        <end position="298"/>
    </location>
</feature>
<protein>
    <recommendedName>
        <fullName evidence="8">Ion transport domain-containing protein</fullName>
    </recommendedName>
</protein>
<dbReference type="AlphaFoldDB" id="A0A7S0B581"/>
<evidence type="ECO:0000256" key="7">
    <source>
        <dbReference type="SAM" id="Phobius"/>
    </source>
</evidence>
<dbReference type="Gene3D" id="1.10.287.70">
    <property type="match status" value="1"/>
</dbReference>
<evidence type="ECO:0000256" key="2">
    <source>
        <dbReference type="ARBA" id="ARBA00022692"/>
    </source>
</evidence>
<dbReference type="Gene3D" id="1.20.120.350">
    <property type="entry name" value="Voltage-gated potassium channels. Chain C"/>
    <property type="match status" value="1"/>
</dbReference>
<organism evidence="9">
    <name type="scientific">Pyrodinium bahamense</name>
    <dbReference type="NCBI Taxonomy" id="73915"/>
    <lineage>
        <taxon>Eukaryota</taxon>
        <taxon>Sar</taxon>
        <taxon>Alveolata</taxon>
        <taxon>Dinophyceae</taxon>
        <taxon>Gonyaulacales</taxon>
        <taxon>Pyrocystaceae</taxon>
        <taxon>Pyrodinium</taxon>
    </lineage>
</organism>
<proteinExistence type="predicted"/>
<evidence type="ECO:0000256" key="6">
    <source>
        <dbReference type="SAM" id="MobiDB-lite"/>
    </source>
</evidence>
<sequence length="569" mass="62414">MAAMAKALLTVPGKAPASSSSAYQNLPQGQERLASAVSGISGRPEDASAAGEDTSDEEAVAAQSEVSARWSATPFFQGLTASVIIANTGCIAIEAALIQHEDLKPVFEAIEAVFTVLYVLEIVMRLREQGLWDFFFGNDHMWDWFDFCITLAGVIDTVTVVLLSQKGSGASVCRLFRIMRIMRLFRAARFLGEIEDVLILSIKATAKLASIVALVVFVSAIVVTNLLYDVSNPKVAASFADLQTSMWSVFLMMTLDNWSSRAEDVLAVRPSMWVFYTLFVFVAGIALMSLVPALFIEINLTQREKTKVKEAARYKRQIKREQRCMLNRLFEIVDRDSSGLVSIAEMQKTFAEDGMVRRLQFDKLTSDGDLLDVKLALFDLSERLLEETGTKDAEMNKRQFVEHVMEARDDPTNQVLWRSGTATRWKVAELMHMATSEHKEGRSAAGRVEEGQQELHGAVQALQAQVVSLRGAVDSAQAEAVAARATAEARAAKAKRRCLEAERLAEERSAEAARQAEEARVTQAALKDELAIVRAEAEATQVALQGELAAARAGAVQPCKAPEGEAEEL</sequence>
<keyword evidence="4 7" id="KW-0472">Membrane</keyword>